<feature type="coiled-coil region" evidence="1">
    <location>
        <begin position="63"/>
        <end position="97"/>
    </location>
</feature>
<evidence type="ECO:0000256" key="1">
    <source>
        <dbReference type="SAM" id="Coils"/>
    </source>
</evidence>
<dbReference type="GeneID" id="90996555"/>
<gene>
    <name evidence="2" type="ORF">SAMN02745784_00589</name>
</gene>
<proteinExistence type="predicted"/>
<dbReference type="PROSITE" id="PS51257">
    <property type="entry name" value="PROKAR_LIPOPROTEIN"/>
    <property type="match status" value="1"/>
</dbReference>
<reference evidence="3" key="1">
    <citation type="submission" date="2016-11" db="EMBL/GenBank/DDBJ databases">
        <authorList>
            <person name="Varghese N."/>
            <person name="Submissions S."/>
        </authorList>
    </citation>
    <scope>NUCLEOTIDE SEQUENCE [LARGE SCALE GENOMIC DNA]</scope>
    <source>
        <strain evidence="3">DSM 18095</strain>
    </source>
</reference>
<name>A0A1M4TAX0_9FIRM</name>
<dbReference type="SUPFAM" id="SSF63829">
    <property type="entry name" value="Calcium-dependent phosphotriesterase"/>
    <property type="match status" value="1"/>
</dbReference>
<keyword evidence="3" id="KW-1185">Reference proteome</keyword>
<accession>A0A1M4TAX0</accession>
<evidence type="ECO:0000313" key="3">
    <source>
        <dbReference type="Proteomes" id="UP000184114"/>
    </source>
</evidence>
<dbReference type="AlphaFoldDB" id="A0A1M4TAX0"/>
<dbReference type="RefSeq" id="WP_072972992.1">
    <property type="nucleotide sequence ID" value="NZ_FQTY01000002.1"/>
</dbReference>
<protein>
    <recommendedName>
        <fullName evidence="4">Lipoprotein</fullName>
    </recommendedName>
</protein>
<dbReference type="EMBL" id="FQTY01000002">
    <property type="protein sequence ID" value="SHE41601.1"/>
    <property type="molecule type" value="Genomic_DNA"/>
</dbReference>
<sequence length="297" mass="35397">MRIFKTLFLFIMIILLSSCSKTKISIYNEILDEKQVEEMKIDTDLIKFDDFEIIEDYNWLIPLALDEKTMESENRDIAEQRENKKIEEELLKMMKEANVDINGMNLVINKNGFLVFWNKNIGKIYLYDTDKKSLQFLLDTYIVQNEISHERLVFLANTNENTLYLANESYLYLFNHEGRQMQSKKIPENFNISTLRDNFAVLTKEEKSYIYLYSSDSIKYVFQKDSSLYYYNEYLILQKGNMIYCIDFLNNKIYPYKEENIESMQVLVIPGSDKITIIDNENLNKAPKKYKIRLPKL</sequence>
<evidence type="ECO:0000313" key="2">
    <source>
        <dbReference type="EMBL" id="SHE41601.1"/>
    </source>
</evidence>
<keyword evidence="1" id="KW-0175">Coiled coil</keyword>
<dbReference type="Proteomes" id="UP000184114">
    <property type="component" value="Unassembled WGS sequence"/>
</dbReference>
<evidence type="ECO:0008006" key="4">
    <source>
        <dbReference type="Google" id="ProtNLM"/>
    </source>
</evidence>
<organism evidence="2 3">
    <name type="scientific">Tissierella praeacuta DSM 18095</name>
    <dbReference type="NCBI Taxonomy" id="1123404"/>
    <lineage>
        <taxon>Bacteria</taxon>
        <taxon>Bacillati</taxon>
        <taxon>Bacillota</taxon>
        <taxon>Tissierellia</taxon>
        <taxon>Tissierellales</taxon>
        <taxon>Tissierellaceae</taxon>
        <taxon>Tissierella</taxon>
    </lineage>
</organism>